<feature type="compositionally biased region" description="Basic and acidic residues" evidence="1">
    <location>
        <begin position="482"/>
        <end position="492"/>
    </location>
</feature>
<protein>
    <recommendedName>
        <fullName evidence="4">Telomere replication protein EST3</fullName>
    </recommendedName>
</protein>
<feature type="region of interest" description="Disordered" evidence="1">
    <location>
        <begin position="636"/>
        <end position="703"/>
    </location>
</feature>
<evidence type="ECO:0000313" key="3">
    <source>
        <dbReference type="Proteomes" id="UP000092993"/>
    </source>
</evidence>
<feature type="compositionally biased region" description="Basic and acidic residues" evidence="1">
    <location>
        <begin position="459"/>
        <end position="473"/>
    </location>
</feature>
<evidence type="ECO:0000313" key="2">
    <source>
        <dbReference type="EMBL" id="OBZ70855.1"/>
    </source>
</evidence>
<dbReference type="Proteomes" id="UP000092993">
    <property type="component" value="Unassembled WGS sequence"/>
</dbReference>
<keyword evidence="3" id="KW-1185">Reference proteome</keyword>
<dbReference type="AlphaFoldDB" id="A0A1C7M1T0"/>
<reference evidence="2 3" key="1">
    <citation type="submission" date="2016-03" db="EMBL/GenBank/DDBJ databases">
        <title>Whole genome sequencing of Grifola frondosa 9006-11.</title>
        <authorList>
            <person name="Min B."/>
            <person name="Park H."/>
            <person name="Kim J.-G."/>
            <person name="Cho H."/>
            <person name="Oh Y.-L."/>
            <person name="Kong W.-S."/>
            <person name="Choi I.-G."/>
        </authorList>
    </citation>
    <scope>NUCLEOTIDE SEQUENCE [LARGE SCALE GENOMIC DNA]</scope>
    <source>
        <strain evidence="2 3">9006-11</strain>
    </source>
</reference>
<sequence length="761" mass="83148">MKFLTSQRPGSLDACNIWVELSDKEHCILARLTEEAMRRYKEDPIFGGKPVAEHRSALVVIKAFRPCFGRVPSHDGKGMTPERYLFLDVDQFQLKGGFGEERWGSPADIANDPNIREWLQGLRQDGGGFSYQNVLKLRKQAQIQSAGEDADGLGKKKVSMRCMAQRQFKPFPTDAPFARKPVSRKLDTDHKADAPVSEIVPAKTSGRKGRQRSWRFIRSMPMAFVEPPMDVLDRLRELSVDRPDDTEHLAGPSKIVVEPSNNIAKPKSRPKRNPLDLSSSPAASPRINRLSSSPDAAILSPRLPGTPSECDTDDVSHSVPRVETQRKDELDSDDARTKRQVDRYLSHSQLAPLESQTSQSGHPPNAYSPEHRRSSTRAADVQGESSGGPVLPHSPDVFTDEDSFRQSDVDVGLSPKVQANSRPADSSSARPAEGSAVLKPAPLQNGGVSGGVPANGDRPQTKSVDRLTNHDAKAWAAPAFMRSERNGMDKGKTQALEPEVFKPLGAKRRNSSPLSPEQPIKRRKVTSESSTIAHAPTIAGVSKLHDAQAAKSTDTVLPPKESNGRGVVKIPHIDLRRSGSISSSSSKKRMKPGGSGLQSTNSKPEIHVVKTISSQGLPYEVKHVDFHGGLLSSKYSHARKSKERQLQDRLVQSTEDTPNHVAPQRPAVTPSTSHLGSVKPIPTMDRHKAESSSRGPRVPATGAALARQNASQSSAPLLGVRQPTFGMAREEEGPPLVTWDGMMRILMRTGQMRNKQLRQGG</sequence>
<feature type="region of interest" description="Disordered" evidence="1">
    <location>
        <begin position="243"/>
        <end position="606"/>
    </location>
</feature>
<feature type="compositionally biased region" description="Polar residues" evidence="1">
    <location>
        <begin position="346"/>
        <end position="362"/>
    </location>
</feature>
<evidence type="ECO:0000256" key="1">
    <source>
        <dbReference type="SAM" id="MobiDB-lite"/>
    </source>
</evidence>
<comment type="caution">
    <text evidence="2">The sequence shown here is derived from an EMBL/GenBank/DDBJ whole genome shotgun (WGS) entry which is preliminary data.</text>
</comment>
<dbReference type="OrthoDB" id="3144405at2759"/>
<name>A0A1C7M1T0_GRIFR</name>
<gene>
    <name evidence="2" type="ORF">A0H81_09085</name>
</gene>
<feature type="compositionally biased region" description="Low complexity" evidence="1">
    <location>
        <begin position="419"/>
        <end position="432"/>
    </location>
</feature>
<organism evidence="2 3">
    <name type="scientific">Grifola frondosa</name>
    <name type="common">Maitake</name>
    <name type="synonym">Polyporus frondosus</name>
    <dbReference type="NCBI Taxonomy" id="5627"/>
    <lineage>
        <taxon>Eukaryota</taxon>
        <taxon>Fungi</taxon>
        <taxon>Dikarya</taxon>
        <taxon>Basidiomycota</taxon>
        <taxon>Agaricomycotina</taxon>
        <taxon>Agaricomycetes</taxon>
        <taxon>Polyporales</taxon>
        <taxon>Grifolaceae</taxon>
        <taxon>Grifola</taxon>
    </lineage>
</organism>
<feature type="compositionally biased region" description="Basic and acidic residues" evidence="1">
    <location>
        <begin position="323"/>
        <end position="345"/>
    </location>
</feature>
<dbReference type="EMBL" id="LUGG01000013">
    <property type="protein sequence ID" value="OBZ70855.1"/>
    <property type="molecule type" value="Genomic_DNA"/>
</dbReference>
<evidence type="ECO:0008006" key="4">
    <source>
        <dbReference type="Google" id="ProtNLM"/>
    </source>
</evidence>
<proteinExistence type="predicted"/>
<accession>A0A1C7M1T0</accession>